<evidence type="ECO:0000256" key="2">
    <source>
        <dbReference type="ARBA" id="ARBA00004861"/>
    </source>
</evidence>
<dbReference type="PROSITE" id="PS00156">
    <property type="entry name" value="OMPDECASE"/>
    <property type="match status" value="1"/>
</dbReference>
<dbReference type="NCBIfam" id="NF001273">
    <property type="entry name" value="PRK00230.1"/>
    <property type="match status" value="1"/>
</dbReference>
<evidence type="ECO:0000313" key="12">
    <source>
        <dbReference type="EMBL" id="MDR6100790.1"/>
    </source>
</evidence>
<feature type="binding site" evidence="7">
    <location>
        <begin position="75"/>
        <end position="84"/>
    </location>
    <ligand>
        <name>substrate</name>
    </ligand>
</feature>
<dbReference type="CDD" id="cd04725">
    <property type="entry name" value="OMP_decarboxylase_like"/>
    <property type="match status" value="1"/>
</dbReference>
<dbReference type="Proteomes" id="UP001255601">
    <property type="component" value="Unassembled WGS sequence"/>
</dbReference>
<dbReference type="Gene3D" id="3.20.20.70">
    <property type="entry name" value="Aldolase class I"/>
    <property type="match status" value="1"/>
</dbReference>
<comment type="caution">
    <text evidence="12">The sequence shown here is derived from an EMBL/GenBank/DDBJ whole genome shotgun (WGS) entry which is preliminary data.</text>
</comment>
<feature type="binding site" evidence="7 9">
    <location>
        <position position="26"/>
    </location>
    <ligand>
        <name>substrate</name>
    </ligand>
</feature>
<dbReference type="InterPro" id="IPR014732">
    <property type="entry name" value="OMPdecase"/>
</dbReference>
<sequence>MRLDAHRKLAGVKMMTTNERLIVGLDVPTVKEAEAIVTAIGDDVIFYKIGYQLVFAGGLEFARELAQSGKKIFLDMKLLDIDNTVASGVENIAKMGMSMLTLHAYPKAMRAAVAAAKGSDLTLLGVTVLTSMDNADLVEAGYQGDARSLVLKRAEQAREAGMGGIVCSAEESAAVRDILGPDMAVVTPGIRPTGADAGDQKRVVTPFDAIQGGSSHLVVGRPIVKATDPKAAARAILDEMLRASFPANR</sequence>
<evidence type="ECO:0000256" key="5">
    <source>
        <dbReference type="ARBA" id="ARBA00023239"/>
    </source>
</evidence>
<keyword evidence="4 7" id="KW-0665">Pyrimidine biosynthesis</keyword>
<dbReference type="NCBIfam" id="TIGR01740">
    <property type="entry name" value="pyrF"/>
    <property type="match status" value="1"/>
</dbReference>
<dbReference type="InterPro" id="IPR001754">
    <property type="entry name" value="OMPdeCOase_dom"/>
</dbReference>
<feature type="active site" description="For OMPdecase activity" evidence="8">
    <location>
        <position position="80"/>
    </location>
</feature>
<protein>
    <recommendedName>
        <fullName evidence="7">Orotidine 5'-phosphate decarboxylase</fullName>
        <ecNumber evidence="7">4.1.1.23</ecNumber>
    </recommendedName>
    <alternativeName>
        <fullName evidence="7">OMP decarboxylase</fullName>
        <shortName evidence="7">OMPDCase</shortName>
        <shortName evidence="7">OMPdecase</shortName>
    </alternativeName>
</protein>
<feature type="binding site" evidence="7 9">
    <location>
        <position position="48"/>
    </location>
    <ligand>
        <name>substrate</name>
    </ligand>
</feature>
<evidence type="ECO:0000256" key="9">
    <source>
        <dbReference type="PIRSR" id="PIRSR614732-2"/>
    </source>
</evidence>
<keyword evidence="3 7" id="KW-0210">Decarboxylase</keyword>
<dbReference type="SMART" id="SM00934">
    <property type="entry name" value="OMPdecase"/>
    <property type="match status" value="1"/>
</dbReference>
<dbReference type="GO" id="GO:0006207">
    <property type="term" value="P:'de novo' pyrimidine nucleobase biosynthetic process"/>
    <property type="evidence" value="ECO:0007669"/>
    <property type="project" value="InterPro"/>
</dbReference>
<evidence type="ECO:0000256" key="3">
    <source>
        <dbReference type="ARBA" id="ARBA00022793"/>
    </source>
</evidence>
<dbReference type="EMBL" id="JAVIZC010000001">
    <property type="protein sequence ID" value="MDR6100790.1"/>
    <property type="molecule type" value="Genomic_DNA"/>
</dbReference>
<feature type="binding site" evidence="7 9">
    <location>
        <position position="200"/>
    </location>
    <ligand>
        <name>substrate</name>
    </ligand>
</feature>
<organism evidence="12 13">
    <name type="scientific">Agrobacterium larrymoorei</name>
    <dbReference type="NCBI Taxonomy" id="160699"/>
    <lineage>
        <taxon>Bacteria</taxon>
        <taxon>Pseudomonadati</taxon>
        <taxon>Pseudomonadota</taxon>
        <taxon>Alphaproteobacteria</taxon>
        <taxon>Hyphomicrobiales</taxon>
        <taxon>Rhizobiaceae</taxon>
        <taxon>Rhizobium/Agrobacterium group</taxon>
        <taxon>Agrobacterium</taxon>
    </lineage>
</organism>
<feature type="binding site" evidence="7 9">
    <location>
        <position position="221"/>
    </location>
    <ligand>
        <name>substrate</name>
    </ligand>
</feature>
<feature type="binding site" evidence="7 9">
    <location>
        <position position="130"/>
    </location>
    <ligand>
        <name>substrate</name>
    </ligand>
</feature>
<proteinExistence type="inferred from homology"/>
<feature type="active site" description="For OMPdecase activity" evidence="8">
    <location>
        <position position="75"/>
    </location>
</feature>
<dbReference type="AlphaFoldDB" id="A0AAJ2BJG9"/>
<accession>A0AAJ2BJG9</accession>
<evidence type="ECO:0000256" key="6">
    <source>
        <dbReference type="ARBA" id="ARBA00049157"/>
    </source>
</evidence>
<feature type="binding site" evidence="7 9">
    <location>
        <position position="220"/>
    </location>
    <ligand>
        <name>substrate</name>
    </ligand>
</feature>
<comment type="pathway">
    <text evidence="2 7 10">Pyrimidine metabolism; UMP biosynthesis via de novo pathway; UMP from orotate: step 2/2.</text>
</comment>
<evidence type="ECO:0000259" key="11">
    <source>
        <dbReference type="SMART" id="SM00934"/>
    </source>
</evidence>
<evidence type="ECO:0000256" key="10">
    <source>
        <dbReference type="RuleBase" id="RU000512"/>
    </source>
</evidence>
<gene>
    <name evidence="7" type="primary">pyrF</name>
    <name evidence="12" type="ORF">QE369_000968</name>
</gene>
<name>A0AAJ2BJG9_9HYPH</name>
<evidence type="ECO:0000313" key="13">
    <source>
        <dbReference type="Proteomes" id="UP001255601"/>
    </source>
</evidence>
<feature type="active site" description="For OMPdecase activity" evidence="8">
    <location>
        <position position="77"/>
    </location>
</feature>
<dbReference type="GO" id="GO:0004590">
    <property type="term" value="F:orotidine-5'-phosphate decarboxylase activity"/>
    <property type="evidence" value="ECO:0007669"/>
    <property type="project" value="UniProtKB-UniRule"/>
</dbReference>
<comment type="function">
    <text evidence="1 7">Catalyzes the decarboxylation of orotidine 5'-monophosphate (OMP) to uridine 5'-monophosphate (UMP).</text>
</comment>
<feature type="domain" description="Orotidine 5'-phosphate decarboxylase" evidence="11">
    <location>
        <begin position="20"/>
        <end position="236"/>
    </location>
</feature>
<feature type="active site" description="Proton donor" evidence="7">
    <location>
        <position position="77"/>
    </location>
</feature>
<dbReference type="Pfam" id="PF00215">
    <property type="entry name" value="OMPdecase"/>
    <property type="match status" value="1"/>
</dbReference>
<evidence type="ECO:0000256" key="1">
    <source>
        <dbReference type="ARBA" id="ARBA00002356"/>
    </source>
</evidence>
<dbReference type="InterPro" id="IPR013785">
    <property type="entry name" value="Aldolase_TIM"/>
</dbReference>
<comment type="catalytic activity">
    <reaction evidence="6 7 10">
        <text>orotidine 5'-phosphate + H(+) = UMP + CO2</text>
        <dbReference type="Rhea" id="RHEA:11596"/>
        <dbReference type="ChEBI" id="CHEBI:15378"/>
        <dbReference type="ChEBI" id="CHEBI:16526"/>
        <dbReference type="ChEBI" id="CHEBI:57538"/>
        <dbReference type="ChEBI" id="CHEBI:57865"/>
        <dbReference type="EC" id="4.1.1.23"/>
    </reaction>
</comment>
<keyword evidence="5 7" id="KW-0456">Lyase</keyword>
<dbReference type="InterPro" id="IPR018089">
    <property type="entry name" value="OMPdecase_AS"/>
</dbReference>
<comment type="subunit">
    <text evidence="7">Homodimer.</text>
</comment>
<feature type="binding site" evidence="7 9">
    <location>
        <position position="191"/>
    </location>
    <ligand>
        <name>substrate</name>
    </ligand>
</feature>
<dbReference type="GO" id="GO:0005829">
    <property type="term" value="C:cytosol"/>
    <property type="evidence" value="ECO:0007669"/>
    <property type="project" value="TreeGrafter"/>
</dbReference>
<evidence type="ECO:0000256" key="7">
    <source>
        <dbReference type="HAMAP-Rule" id="MF_01200"/>
    </source>
</evidence>
<reference evidence="12" key="1">
    <citation type="submission" date="2023-08" db="EMBL/GenBank/DDBJ databases">
        <title>Functional and genomic diversity of the sorghum phyllosphere microbiome.</title>
        <authorList>
            <person name="Shade A."/>
        </authorList>
    </citation>
    <scope>NUCLEOTIDE SEQUENCE</scope>
    <source>
        <strain evidence="12">SORGH_AS_0974</strain>
    </source>
</reference>
<dbReference type="PANTHER" id="PTHR32119:SF2">
    <property type="entry name" value="OROTIDINE 5'-PHOSPHATE DECARBOXYLASE"/>
    <property type="match status" value="1"/>
</dbReference>
<dbReference type="InterPro" id="IPR047596">
    <property type="entry name" value="OMPdecase_bac"/>
</dbReference>
<comment type="similarity">
    <text evidence="7">Belongs to the OMP decarboxylase family. Type 1 subfamily.</text>
</comment>
<dbReference type="HAMAP" id="MF_01200_B">
    <property type="entry name" value="OMPdecase_type1_B"/>
    <property type="match status" value="1"/>
</dbReference>
<dbReference type="SUPFAM" id="SSF51366">
    <property type="entry name" value="Ribulose-phoshate binding barrel"/>
    <property type="match status" value="1"/>
</dbReference>
<dbReference type="EC" id="4.1.1.23" evidence="7"/>
<dbReference type="PANTHER" id="PTHR32119">
    <property type="entry name" value="OROTIDINE 5'-PHOSPHATE DECARBOXYLASE"/>
    <property type="match status" value="1"/>
</dbReference>
<dbReference type="InterPro" id="IPR011060">
    <property type="entry name" value="RibuloseP-bd_barrel"/>
</dbReference>
<evidence type="ECO:0000256" key="4">
    <source>
        <dbReference type="ARBA" id="ARBA00022975"/>
    </source>
</evidence>
<evidence type="ECO:0000256" key="8">
    <source>
        <dbReference type="PIRSR" id="PIRSR614732-1"/>
    </source>
</evidence>
<dbReference type="GO" id="GO:0044205">
    <property type="term" value="P:'de novo' UMP biosynthetic process"/>
    <property type="evidence" value="ECO:0007669"/>
    <property type="project" value="UniProtKB-UniRule"/>
</dbReference>